<comment type="function">
    <text evidence="6">Bifunctional enzyme that catalyzes the enolization of 2,3-diketo-5-methylthiopentyl-1-phosphate (DK-MTP-1-P) into the intermediate 2-hydroxy-3-keto-5-methylthiopentenyl-1-phosphate (HK-MTPenyl-1-P), which is then dephosphorylated to form the acireductone 1,2-dihydroxy-3-keto-5-methylthiopentene (DHK-MTPene).</text>
</comment>
<keyword evidence="5 6" id="KW-0486">Methionine biosynthesis</keyword>
<dbReference type="SFLD" id="SFLDG01129">
    <property type="entry name" value="C1.5:_HAD__Beta-PGM__Phosphata"/>
    <property type="match status" value="1"/>
</dbReference>
<reference evidence="8" key="1">
    <citation type="submission" date="2015-10" db="EMBL/GenBank/DDBJ databases">
        <authorList>
            <person name="Devillers H."/>
        </authorList>
    </citation>
    <scope>NUCLEOTIDE SEQUENCE [LARGE SCALE GENOMIC DNA]</scope>
</reference>
<dbReference type="PANTHER" id="PTHR20371:SF1">
    <property type="entry name" value="ENOLASE-PHOSPHATASE E1"/>
    <property type="match status" value="1"/>
</dbReference>
<evidence type="ECO:0000256" key="6">
    <source>
        <dbReference type="HAMAP-Rule" id="MF_03117"/>
    </source>
</evidence>
<dbReference type="Gene3D" id="1.10.720.60">
    <property type="match status" value="1"/>
</dbReference>
<evidence type="ECO:0000256" key="1">
    <source>
        <dbReference type="ARBA" id="ARBA00022605"/>
    </source>
</evidence>
<dbReference type="InterPro" id="IPR027511">
    <property type="entry name" value="ENOPH1_eukaryotes"/>
</dbReference>
<keyword evidence="2 6" id="KW-0479">Metal-binding</keyword>
<dbReference type="GO" id="GO:0000287">
    <property type="term" value="F:magnesium ion binding"/>
    <property type="evidence" value="ECO:0007669"/>
    <property type="project" value="UniProtKB-UniRule"/>
</dbReference>
<comment type="cofactor">
    <cofactor evidence="6">
        <name>Mg(2+)</name>
        <dbReference type="ChEBI" id="CHEBI:18420"/>
    </cofactor>
    <text evidence="6">Binds 1 Mg(2+) ion per subunit.</text>
</comment>
<dbReference type="AlphaFoldDB" id="A0A0N7ML63"/>
<keyword evidence="6" id="KW-0539">Nucleus</keyword>
<dbReference type="GO" id="GO:0043874">
    <property type="term" value="F:acireductone synthase activity"/>
    <property type="evidence" value="ECO:0007669"/>
    <property type="project" value="UniProtKB-EC"/>
</dbReference>
<dbReference type="EC" id="3.1.3.77" evidence="6"/>
<sequence>MTYAAILLDIEGTVCPISFVKEVLFPFFLKQVDALCSSQDPQVQRLLSQFEVEDVSGHIRGLVERDVKDQILKQLQGIVWENGYKDGQIKAPVYGDAIKFIKNSRVPVFIYSSGSVKAQKLLFQYVEFSDGTLDLRPLIKGYFDINTSGVKTQSDSYTKIAQDVVIKPHDMLFISDNPLELDAANSAGMQTMLAVRPGNSEVEDASKYNPITNFDQL</sequence>
<feature type="binding site" evidence="6">
    <location>
        <begin position="112"/>
        <end position="113"/>
    </location>
    <ligand>
        <name>substrate</name>
    </ligand>
</feature>
<feature type="binding site" evidence="6">
    <location>
        <position position="11"/>
    </location>
    <ligand>
        <name>Mg(2+)</name>
        <dbReference type="ChEBI" id="CHEBI:18420"/>
    </ligand>
</feature>
<accession>A0A0N7ML63</accession>
<proteinExistence type="inferred from homology"/>
<organism evidence="7 8">
    <name type="scientific">Lachancea quebecensis</name>
    <dbReference type="NCBI Taxonomy" id="1654605"/>
    <lineage>
        <taxon>Eukaryota</taxon>
        <taxon>Fungi</taxon>
        <taxon>Dikarya</taxon>
        <taxon>Ascomycota</taxon>
        <taxon>Saccharomycotina</taxon>
        <taxon>Saccharomycetes</taxon>
        <taxon>Saccharomycetales</taxon>
        <taxon>Saccharomycetaceae</taxon>
        <taxon>Lachancea</taxon>
    </lineage>
</organism>
<comment type="pathway">
    <text evidence="6">Amino-acid biosynthesis; L-methionine biosynthesis via salvage pathway; L-methionine from S-methyl-5-thio-alpha-D-ribose 1-phosphate: step 4/6.</text>
</comment>
<dbReference type="HAMAP" id="MF_03117">
    <property type="entry name" value="Salvage_MtnC_euk"/>
    <property type="match status" value="1"/>
</dbReference>
<evidence type="ECO:0000256" key="2">
    <source>
        <dbReference type="ARBA" id="ARBA00022723"/>
    </source>
</evidence>
<comment type="pathway">
    <text evidence="6">Amino-acid biosynthesis; L-methionine biosynthesis via salvage pathway; L-methionine from S-methyl-5-thio-alpha-D-ribose 1-phosphate: step 3/6.</text>
</comment>
<dbReference type="GO" id="GO:0019509">
    <property type="term" value="P:L-methionine salvage from methylthioadenosine"/>
    <property type="evidence" value="ECO:0007669"/>
    <property type="project" value="UniProtKB-UniRule"/>
</dbReference>
<comment type="subcellular location">
    <subcellularLocation>
        <location evidence="6">Cytoplasm</location>
    </subcellularLocation>
    <subcellularLocation>
        <location evidence="6">Nucleus</location>
    </subcellularLocation>
</comment>
<comment type="subunit">
    <text evidence="6">Monomer.</text>
</comment>
<name>A0A0N7ML63_9SACH</name>
<feature type="binding site" evidence="6">
    <location>
        <position position="176"/>
    </location>
    <ligand>
        <name>Mg(2+)</name>
        <dbReference type="ChEBI" id="CHEBI:18420"/>
    </ligand>
</feature>
<feature type="binding site" evidence="6">
    <location>
        <position position="9"/>
    </location>
    <ligand>
        <name>Mg(2+)</name>
        <dbReference type="ChEBI" id="CHEBI:18420"/>
    </ligand>
</feature>
<dbReference type="EMBL" id="LN890565">
    <property type="protein sequence ID" value="CUS21403.1"/>
    <property type="molecule type" value="Genomic_DNA"/>
</dbReference>
<evidence type="ECO:0000256" key="3">
    <source>
        <dbReference type="ARBA" id="ARBA00022801"/>
    </source>
</evidence>
<evidence type="ECO:0000313" key="7">
    <source>
        <dbReference type="EMBL" id="CUS21403.1"/>
    </source>
</evidence>
<dbReference type="GO" id="GO:0005634">
    <property type="term" value="C:nucleus"/>
    <property type="evidence" value="ECO:0007669"/>
    <property type="project" value="UniProtKB-SubCell"/>
</dbReference>
<keyword evidence="1 6" id="KW-0028">Amino-acid biosynthesis</keyword>
<comment type="catalytic activity">
    <reaction evidence="6">
        <text>5-methylsulfanyl-2,3-dioxopentyl phosphate + H2O = 1,2-dihydroxy-5-(methylsulfanyl)pent-1-en-3-one + phosphate</text>
        <dbReference type="Rhea" id="RHEA:21700"/>
        <dbReference type="ChEBI" id="CHEBI:15377"/>
        <dbReference type="ChEBI" id="CHEBI:43474"/>
        <dbReference type="ChEBI" id="CHEBI:49252"/>
        <dbReference type="ChEBI" id="CHEBI:58828"/>
        <dbReference type="EC" id="3.1.3.77"/>
    </reaction>
</comment>
<dbReference type="GO" id="GO:0005737">
    <property type="term" value="C:cytoplasm"/>
    <property type="evidence" value="ECO:0007669"/>
    <property type="project" value="UniProtKB-SubCell"/>
</dbReference>
<feature type="binding site" evidence="6">
    <location>
        <position position="151"/>
    </location>
    <ligand>
        <name>substrate</name>
    </ligand>
</feature>
<keyword evidence="4 6" id="KW-0460">Magnesium</keyword>
<evidence type="ECO:0000256" key="5">
    <source>
        <dbReference type="ARBA" id="ARBA00023167"/>
    </source>
</evidence>
<keyword evidence="6" id="KW-0963">Cytoplasm</keyword>
<keyword evidence="8" id="KW-1185">Reference proteome</keyword>
<evidence type="ECO:0000313" key="8">
    <source>
        <dbReference type="Proteomes" id="UP000236544"/>
    </source>
</evidence>
<dbReference type="SUPFAM" id="SSF56784">
    <property type="entry name" value="HAD-like"/>
    <property type="match status" value="1"/>
</dbReference>
<dbReference type="InterPro" id="IPR023214">
    <property type="entry name" value="HAD_sf"/>
</dbReference>
<dbReference type="OrthoDB" id="272500at2759"/>
<dbReference type="CDD" id="cd01629">
    <property type="entry name" value="HAD_EP"/>
    <property type="match status" value="1"/>
</dbReference>
<dbReference type="InterPro" id="IPR036412">
    <property type="entry name" value="HAD-like_sf"/>
</dbReference>
<dbReference type="Gene3D" id="3.40.50.1000">
    <property type="entry name" value="HAD superfamily/HAD-like"/>
    <property type="match status" value="1"/>
</dbReference>
<dbReference type="SFLD" id="SFLDG01133">
    <property type="entry name" value="C1.5.4:_Enolase-phosphatase_Li"/>
    <property type="match status" value="1"/>
</dbReference>
<keyword evidence="3 6" id="KW-0378">Hydrolase</keyword>
<dbReference type="NCBIfam" id="TIGR01691">
    <property type="entry name" value="enolase-ppase"/>
    <property type="match status" value="1"/>
</dbReference>
<dbReference type="SFLD" id="SFLDS00003">
    <property type="entry name" value="Haloacid_Dehalogenase"/>
    <property type="match status" value="1"/>
</dbReference>
<dbReference type="UniPathway" id="UPA00904">
    <property type="reaction ID" value="UER00876"/>
</dbReference>
<protein>
    <recommendedName>
        <fullName evidence="6">Enolase-phosphatase E1</fullName>
        <ecNumber evidence="6">3.1.3.77</ecNumber>
    </recommendedName>
    <alternativeName>
        <fullName evidence="6">2,3-diketo-5-methylthio-1-phosphopentane phosphatase</fullName>
    </alternativeName>
</protein>
<dbReference type="Proteomes" id="UP000236544">
    <property type="component" value="Unassembled WGS sequence"/>
</dbReference>
<comment type="similarity">
    <text evidence="6">Belongs to the HAD-like hydrolase superfamily. MasA/MtnC family.</text>
</comment>
<evidence type="ECO:0000256" key="4">
    <source>
        <dbReference type="ARBA" id="ARBA00022842"/>
    </source>
</evidence>
<dbReference type="InterPro" id="IPR023943">
    <property type="entry name" value="Enolase-ppase_E1"/>
</dbReference>
<dbReference type="Pfam" id="PF00702">
    <property type="entry name" value="Hydrolase"/>
    <property type="match status" value="1"/>
</dbReference>
<dbReference type="PANTHER" id="PTHR20371">
    <property type="entry name" value="ENOLASE-PHOSPHATASE E1"/>
    <property type="match status" value="1"/>
</dbReference>
<gene>
    <name evidence="6" type="primary">UTR4</name>
    <name evidence="7" type="ORF">LAQU0_S03e01816g</name>
</gene>